<reference evidence="2" key="1">
    <citation type="journal article" date="2019" name="Int. J. Syst. Evol. Microbiol.">
        <title>The Global Catalogue of Microorganisms (GCM) 10K type strain sequencing project: providing services to taxonomists for standard genome sequencing and annotation.</title>
        <authorList>
            <consortium name="The Broad Institute Genomics Platform"/>
            <consortium name="The Broad Institute Genome Sequencing Center for Infectious Disease"/>
            <person name="Wu L."/>
            <person name="Ma J."/>
        </authorList>
    </citation>
    <scope>NUCLEOTIDE SEQUENCE [LARGE SCALE GENOMIC DNA]</scope>
    <source>
        <strain evidence="2">KCTC 23298</strain>
    </source>
</reference>
<dbReference type="Proteomes" id="UP000658305">
    <property type="component" value="Unassembled WGS sequence"/>
</dbReference>
<comment type="caution">
    <text evidence="1">The sequence shown here is derived from an EMBL/GenBank/DDBJ whole genome shotgun (WGS) entry which is preliminary data.</text>
</comment>
<evidence type="ECO:0000313" key="1">
    <source>
        <dbReference type="EMBL" id="GHC36591.1"/>
    </source>
</evidence>
<accession>A0ABQ3FSD0</accession>
<organism evidence="1 2">
    <name type="scientific">Gemmobacter nanjingensis</name>
    <dbReference type="NCBI Taxonomy" id="488454"/>
    <lineage>
        <taxon>Bacteria</taxon>
        <taxon>Pseudomonadati</taxon>
        <taxon>Pseudomonadota</taxon>
        <taxon>Alphaproteobacteria</taxon>
        <taxon>Rhodobacterales</taxon>
        <taxon>Paracoccaceae</taxon>
        <taxon>Gemmobacter</taxon>
    </lineage>
</organism>
<evidence type="ECO:0000313" key="2">
    <source>
        <dbReference type="Proteomes" id="UP000658305"/>
    </source>
</evidence>
<protein>
    <submittedName>
        <fullName evidence="1">Uncharacterized protein</fullName>
    </submittedName>
</protein>
<dbReference type="RefSeq" id="WP_189382196.1">
    <property type="nucleotide sequence ID" value="NZ_BMYI01000020.1"/>
</dbReference>
<name>A0ABQ3FSD0_9RHOB</name>
<dbReference type="EMBL" id="BMYI01000020">
    <property type="protein sequence ID" value="GHC36591.1"/>
    <property type="molecule type" value="Genomic_DNA"/>
</dbReference>
<sequence length="143" mass="16024">MSAAEIDLTNLKRAIVMRLDCEAKEHSKGHQKSYANRYSMRSSDGALIELMFEKGEKSPANLWVKEDFVRDLLDGRIPFTISSASKLYQTVGKTGEKQYGRHSALEDMMQLGKADLVCFALRSMADLDQILAVLAQVTRPVRA</sequence>
<proteinExistence type="predicted"/>
<gene>
    <name evidence="1" type="ORF">GCM10007291_42560</name>
</gene>
<keyword evidence="2" id="KW-1185">Reference proteome</keyword>